<feature type="region of interest" description="Disordered" evidence="1">
    <location>
        <begin position="1"/>
        <end position="93"/>
    </location>
</feature>
<comment type="caution">
    <text evidence="2">The sequence shown here is derived from an EMBL/GenBank/DDBJ whole genome shotgun (WGS) entry which is preliminary data.</text>
</comment>
<evidence type="ECO:0000256" key="1">
    <source>
        <dbReference type="SAM" id="MobiDB-lite"/>
    </source>
</evidence>
<reference evidence="2 3" key="1">
    <citation type="submission" date="2020-01" db="EMBL/GenBank/DDBJ databases">
        <authorList>
            <person name="Gupta K D."/>
        </authorList>
    </citation>
    <scope>NUCLEOTIDE SEQUENCE [LARGE SCALE GENOMIC DNA]</scope>
</reference>
<dbReference type="AlphaFoldDB" id="A0A8S0W0N0"/>
<accession>A0A8S0W0N0</accession>
<dbReference type="EMBL" id="CACVBS010000090">
    <property type="protein sequence ID" value="CAA7270504.1"/>
    <property type="molecule type" value="Genomic_DNA"/>
</dbReference>
<organism evidence="2 3">
    <name type="scientific">Cyclocybe aegerita</name>
    <name type="common">Black poplar mushroom</name>
    <name type="synonym">Agrocybe aegerita</name>
    <dbReference type="NCBI Taxonomy" id="1973307"/>
    <lineage>
        <taxon>Eukaryota</taxon>
        <taxon>Fungi</taxon>
        <taxon>Dikarya</taxon>
        <taxon>Basidiomycota</taxon>
        <taxon>Agaricomycotina</taxon>
        <taxon>Agaricomycetes</taxon>
        <taxon>Agaricomycetidae</taxon>
        <taxon>Agaricales</taxon>
        <taxon>Agaricineae</taxon>
        <taxon>Bolbitiaceae</taxon>
        <taxon>Cyclocybe</taxon>
    </lineage>
</organism>
<dbReference type="Proteomes" id="UP000467700">
    <property type="component" value="Unassembled WGS sequence"/>
</dbReference>
<proteinExistence type="predicted"/>
<feature type="compositionally biased region" description="Basic and acidic residues" evidence="1">
    <location>
        <begin position="57"/>
        <end position="72"/>
    </location>
</feature>
<name>A0A8S0W0N0_CYCAE</name>
<keyword evidence="3" id="KW-1185">Reference proteome</keyword>
<sequence length="232" mass="26570">MDAESVERISVPCEHMNKRSEEHRTDLAARPFQESEPGPADRRRQDAVDGPPTASTHRHDPKCGNNMEDRRPGNQGRGVGQSKNGDSSGRYPPYMYRPSCTTALGATGMIHYWNCETGNLVSAVMKHLSGSEQVEFWRLENKDTGPHEPVHDDGRVMTRWMTPEENRQFCAEIARIPGCAWMAVDQTRSAWREAGYAQEEAFNYGVEPVPRNVCYPSYVPGWHQQYWPRWYR</sequence>
<feature type="compositionally biased region" description="Basic and acidic residues" evidence="1">
    <location>
        <begin position="15"/>
        <end position="27"/>
    </location>
</feature>
<protein>
    <submittedName>
        <fullName evidence="2">Uncharacterized protein</fullName>
    </submittedName>
</protein>
<gene>
    <name evidence="2" type="ORF">AAE3_LOCUS12638</name>
</gene>
<evidence type="ECO:0000313" key="3">
    <source>
        <dbReference type="Proteomes" id="UP000467700"/>
    </source>
</evidence>
<evidence type="ECO:0000313" key="2">
    <source>
        <dbReference type="EMBL" id="CAA7270504.1"/>
    </source>
</evidence>